<gene>
    <name evidence="4" type="ORF">PMG25_16780</name>
</gene>
<proteinExistence type="predicted"/>
<name>A0ABT7BB47_9CYAN</name>
<dbReference type="RefSeq" id="WP_283768044.1">
    <property type="nucleotide sequence ID" value="NZ_JAQOSO010000087.1"/>
</dbReference>
<comment type="caution">
    <text evidence="4">The sequence shown here is derived from an EMBL/GenBank/DDBJ whole genome shotgun (WGS) entry which is preliminary data.</text>
</comment>
<feature type="compositionally biased region" description="Polar residues" evidence="2">
    <location>
        <begin position="15"/>
        <end position="29"/>
    </location>
</feature>
<dbReference type="Pfam" id="PF01627">
    <property type="entry name" value="Hpt"/>
    <property type="match status" value="1"/>
</dbReference>
<protein>
    <submittedName>
        <fullName evidence="4">Hpt domain-containing protein</fullName>
    </submittedName>
</protein>
<dbReference type="EMBL" id="JAQOSO010000087">
    <property type="protein sequence ID" value="MDJ1175746.1"/>
    <property type="molecule type" value="Genomic_DNA"/>
</dbReference>
<dbReference type="PROSITE" id="PS50894">
    <property type="entry name" value="HPT"/>
    <property type="match status" value="1"/>
</dbReference>
<reference evidence="4 5" key="1">
    <citation type="submission" date="2023-01" db="EMBL/GenBank/DDBJ databases">
        <title>Novel diversity within Roseofilum (Cyanobacteria; Desertifilaceae) from marine benthic mats with descriptions of four novel species.</title>
        <authorList>
            <person name="Wang Y."/>
            <person name="Berthold D.E."/>
            <person name="Hu J."/>
            <person name="Lefler F.W."/>
            <person name="Laughinghouse H.D. IV."/>
        </authorList>
    </citation>
    <scope>NUCLEOTIDE SEQUENCE [LARGE SCALE GENOMIC DNA]</scope>
    <source>
        <strain evidence="4 5">BLCC-M114</strain>
    </source>
</reference>
<dbReference type="SUPFAM" id="SSF47226">
    <property type="entry name" value="Histidine-containing phosphotransfer domain, HPT domain"/>
    <property type="match status" value="1"/>
</dbReference>
<organism evidence="4 5">
    <name type="scientific">Roseofilum capinflatum BLCC-M114</name>
    <dbReference type="NCBI Taxonomy" id="3022440"/>
    <lineage>
        <taxon>Bacteria</taxon>
        <taxon>Bacillati</taxon>
        <taxon>Cyanobacteriota</taxon>
        <taxon>Cyanophyceae</taxon>
        <taxon>Desertifilales</taxon>
        <taxon>Desertifilaceae</taxon>
        <taxon>Roseofilum</taxon>
        <taxon>Roseofilum capinflatum</taxon>
    </lineage>
</organism>
<evidence type="ECO:0000313" key="5">
    <source>
        <dbReference type="Proteomes" id="UP001235849"/>
    </source>
</evidence>
<feature type="modified residue" description="Phosphohistidine" evidence="1">
    <location>
        <position position="99"/>
    </location>
</feature>
<accession>A0ABT7BB47</accession>
<dbReference type="InterPro" id="IPR036641">
    <property type="entry name" value="HPT_dom_sf"/>
</dbReference>
<sequence length="161" mass="18264">MIPPDSISSCRAEISRNSPINRSPTSDYSDYSEPIDSYRVPDFAINLLDFQRLNSISRRNRRFQRRLLQKVLAMAHQDQHKLVTELDNQNWPVIEITAHRLKGSSANVGAIAVHQVATDLEAGAQAQNKRQCEDTLTLLKEKLVELDQFIGQHYHASRGNG</sequence>
<dbReference type="Proteomes" id="UP001235849">
    <property type="component" value="Unassembled WGS sequence"/>
</dbReference>
<feature type="region of interest" description="Disordered" evidence="2">
    <location>
        <begin position="1"/>
        <end position="30"/>
    </location>
</feature>
<keyword evidence="1" id="KW-0597">Phosphoprotein</keyword>
<dbReference type="InterPro" id="IPR008207">
    <property type="entry name" value="Sig_transdc_His_kin_Hpt_dom"/>
</dbReference>
<evidence type="ECO:0000256" key="2">
    <source>
        <dbReference type="SAM" id="MobiDB-lite"/>
    </source>
</evidence>
<feature type="domain" description="HPt" evidence="3">
    <location>
        <begin position="60"/>
        <end position="153"/>
    </location>
</feature>
<evidence type="ECO:0000313" key="4">
    <source>
        <dbReference type="EMBL" id="MDJ1175746.1"/>
    </source>
</evidence>
<evidence type="ECO:0000256" key="1">
    <source>
        <dbReference type="PROSITE-ProRule" id="PRU00110"/>
    </source>
</evidence>
<keyword evidence="5" id="KW-1185">Reference proteome</keyword>
<evidence type="ECO:0000259" key="3">
    <source>
        <dbReference type="PROSITE" id="PS50894"/>
    </source>
</evidence>
<dbReference type="Gene3D" id="1.20.120.160">
    <property type="entry name" value="HPT domain"/>
    <property type="match status" value="1"/>
</dbReference>